<name>A0AAV3ZLE5_9GAST</name>
<dbReference type="Proteomes" id="UP000735302">
    <property type="component" value="Unassembled WGS sequence"/>
</dbReference>
<feature type="compositionally biased region" description="Low complexity" evidence="1">
    <location>
        <begin position="111"/>
        <end position="125"/>
    </location>
</feature>
<organism evidence="2 3">
    <name type="scientific">Plakobranchus ocellatus</name>
    <dbReference type="NCBI Taxonomy" id="259542"/>
    <lineage>
        <taxon>Eukaryota</taxon>
        <taxon>Metazoa</taxon>
        <taxon>Spiralia</taxon>
        <taxon>Lophotrochozoa</taxon>
        <taxon>Mollusca</taxon>
        <taxon>Gastropoda</taxon>
        <taxon>Heterobranchia</taxon>
        <taxon>Euthyneura</taxon>
        <taxon>Panpulmonata</taxon>
        <taxon>Sacoglossa</taxon>
        <taxon>Placobranchoidea</taxon>
        <taxon>Plakobranchidae</taxon>
        <taxon>Plakobranchus</taxon>
    </lineage>
</organism>
<proteinExistence type="predicted"/>
<comment type="caution">
    <text evidence="2">The sequence shown here is derived from an EMBL/GenBank/DDBJ whole genome shotgun (WGS) entry which is preliminary data.</text>
</comment>
<evidence type="ECO:0000256" key="1">
    <source>
        <dbReference type="SAM" id="MobiDB-lite"/>
    </source>
</evidence>
<feature type="compositionally biased region" description="Low complexity" evidence="1">
    <location>
        <begin position="80"/>
        <end position="92"/>
    </location>
</feature>
<accession>A0AAV3ZLE5</accession>
<protein>
    <submittedName>
        <fullName evidence="2">Uncharacterized protein</fullName>
    </submittedName>
</protein>
<feature type="compositionally biased region" description="Polar residues" evidence="1">
    <location>
        <begin position="126"/>
        <end position="140"/>
    </location>
</feature>
<evidence type="ECO:0000313" key="2">
    <source>
        <dbReference type="EMBL" id="GFN95657.1"/>
    </source>
</evidence>
<feature type="region of interest" description="Disordered" evidence="1">
    <location>
        <begin position="73"/>
        <end position="140"/>
    </location>
</feature>
<evidence type="ECO:0000313" key="3">
    <source>
        <dbReference type="Proteomes" id="UP000735302"/>
    </source>
</evidence>
<feature type="region of interest" description="Disordered" evidence="1">
    <location>
        <begin position="11"/>
        <end position="30"/>
    </location>
</feature>
<gene>
    <name evidence="2" type="ORF">PoB_002216300</name>
</gene>
<keyword evidence="3" id="KW-1185">Reference proteome</keyword>
<dbReference type="AlphaFoldDB" id="A0AAV3ZLE5"/>
<dbReference type="EMBL" id="BLXT01002522">
    <property type="protein sequence ID" value="GFN95657.1"/>
    <property type="molecule type" value="Genomic_DNA"/>
</dbReference>
<reference evidence="2 3" key="1">
    <citation type="journal article" date="2021" name="Elife">
        <title>Chloroplast acquisition without the gene transfer in kleptoplastic sea slugs, Plakobranchus ocellatus.</title>
        <authorList>
            <person name="Maeda T."/>
            <person name="Takahashi S."/>
            <person name="Yoshida T."/>
            <person name="Shimamura S."/>
            <person name="Takaki Y."/>
            <person name="Nagai Y."/>
            <person name="Toyoda A."/>
            <person name="Suzuki Y."/>
            <person name="Arimoto A."/>
            <person name="Ishii H."/>
            <person name="Satoh N."/>
            <person name="Nishiyama T."/>
            <person name="Hasebe M."/>
            <person name="Maruyama T."/>
            <person name="Minagawa J."/>
            <person name="Obokata J."/>
            <person name="Shigenobu S."/>
        </authorList>
    </citation>
    <scope>NUCLEOTIDE SEQUENCE [LARGE SCALE GENOMIC DNA]</scope>
</reference>
<sequence>MQPVHKIKGISHFLGTSSNQGASGGARTLDRKVPADLRADLLSTVPSTHAEFSSLPVKSLQPVLGQDIAWVQVSPGGNNTADPSAPTPSSSALLFLEAATAGPRSTHKQTSKATTSSSSEKLTSTMPMTSKQYPNLNPSL</sequence>